<dbReference type="EMBL" id="KQ435002">
    <property type="protein sequence ID" value="KZC13397.1"/>
    <property type="molecule type" value="Genomic_DNA"/>
</dbReference>
<protein>
    <submittedName>
        <fullName evidence="2">Uncharacterized protein</fullName>
    </submittedName>
</protein>
<feature type="region of interest" description="Disordered" evidence="1">
    <location>
        <begin position="156"/>
        <end position="183"/>
    </location>
</feature>
<dbReference type="Proteomes" id="UP000076502">
    <property type="component" value="Unassembled WGS sequence"/>
</dbReference>
<dbReference type="PANTHER" id="PTHR33327:SF3">
    <property type="entry name" value="RNA-DIRECTED DNA POLYMERASE"/>
    <property type="match status" value="1"/>
</dbReference>
<dbReference type="AlphaFoldDB" id="A0A154PNU0"/>
<evidence type="ECO:0000313" key="3">
    <source>
        <dbReference type="Proteomes" id="UP000076502"/>
    </source>
</evidence>
<organism evidence="2 3">
    <name type="scientific">Dufourea novaeangliae</name>
    <name type="common">Sweat bee</name>
    <dbReference type="NCBI Taxonomy" id="178035"/>
    <lineage>
        <taxon>Eukaryota</taxon>
        <taxon>Metazoa</taxon>
        <taxon>Ecdysozoa</taxon>
        <taxon>Arthropoda</taxon>
        <taxon>Hexapoda</taxon>
        <taxon>Insecta</taxon>
        <taxon>Pterygota</taxon>
        <taxon>Neoptera</taxon>
        <taxon>Endopterygota</taxon>
        <taxon>Hymenoptera</taxon>
        <taxon>Apocrita</taxon>
        <taxon>Aculeata</taxon>
        <taxon>Apoidea</taxon>
        <taxon>Anthophila</taxon>
        <taxon>Halictidae</taxon>
        <taxon>Rophitinae</taxon>
        <taxon>Dufourea</taxon>
    </lineage>
</organism>
<evidence type="ECO:0000313" key="2">
    <source>
        <dbReference type="EMBL" id="KZC13397.1"/>
    </source>
</evidence>
<reference evidence="2 3" key="1">
    <citation type="submission" date="2015-07" db="EMBL/GenBank/DDBJ databases">
        <title>The genome of Dufourea novaeangliae.</title>
        <authorList>
            <person name="Pan H."/>
            <person name="Kapheim K."/>
        </authorList>
    </citation>
    <scope>NUCLEOTIDE SEQUENCE [LARGE SCALE GENOMIC DNA]</scope>
    <source>
        <strain evidence="2">0120121106</strain>
        <tissue evidence="2">Whole body</tissue>
    </source>
</reference>
<name>A0A154PNU0_DUFNO</name>
<proteinExistence type="predicted"/>
<keyword evidence="3" id="KW-1185">Reference proteome</keyword>
<sequence length="214" mass="23291">MVVLSTVKDILLLNPIPADNYRRIKSRIIATFAVSPEAKLRKLLKGQVLTDGKLSLILSRLRNLHDGASCDDSVIRSIFFDQLPSTHRAILVATGGDDLNRLAEAADKLADSAGAADTCVATVSRRAPSPSSVEGDIKRILASITSLSERVARLEARNNRPRSRAVSRSRSSGNRGRSAERATPRLCVAHTKYPENPTSCKSWGAKFASWQTKN</sequence>
<dbReference type="PANTHER" id="PTHR33327">
    <property type="entry name" value="ENDONUCLEASE"/>
    <property type="match status" value="1"/>
</dbReference>
<gene>
    <name evidence="2" type="ORF">WN55_06045</name>
</gene>
<evidence type="ECO:0000256" key="1">
    <source>
        <dbReference type="SAM" id="MobiDB-lite"/>
    </source>
</evidence>
<dbReference type="OrthoDB" id="7700887at2759"/>
<accession>A0A154PNU0</accession>